<evidence type="ECO:0000256" key="1">
    <source>
        <dbReference type="SAM" id="MobiDB-lite"/>
    </source>
</evidence>
<organism evidence="2 3">
    <name type="scientific">Araneus ventricosus</name>
    <name type="common">Orbweaver spider</name>
    <name type="synonym">Epeira ventricosa</name>
    <dbReference type="NCBI Taxonomy" id="182803"/>
    <lineage>
        <taxon>Eukaryota</taxon>
        <taxon>Metazoa</taxon>
        <taxon>Ecdysozoa</taxon>
        <taxon>Arthropoda</taxon>
        <taxon>Chelicerata</taxon>
        <taxon>Arachnida</taxon>
        <taxon>Araneae</taxon>
        <taxon>Araneomorphae</taxon>
        <taxon>Entelegynae</taxon>
        <taxon>Araneoidea</taxon>
        <taxon>Araneidae</taxon>
        <taxon>Araneus</taxon>
    </lineage>
</organism>
<protein>
    <submittedName>
        <fullName evidence="2">Uncharacterized protein</fullName>
    </submittedName>
</protein>
<evidence type="ECO:0000313" key="3">
    <source>
        <dbReference type="Proteomes" id="UP000499080"/>
    </source>
</evidence>
<feature type="compositionally biased region" description="Low complexity" evidence="1">
    <location>
        <begin position="30"/>
        <end position="43"/>
    </location>
</feature>
<gene>
    <name evidence="2" type="ORF">AVEN_57306_1</name>
</gene>
<proteinExistence type="predicted"/>
<dbReference type="AlphaFoldDB" id="A0A4Y2IS22"/>
<sequence>MKLENLPKTASAGNIFKPIERQDILRLAPSRSSSKSSTGSTSSLRNVPNVPQRKKRAPLPDRKVFTKHDSDASDSSDEDVLSSSIGKLKELMNFAPEDSFLRRHELYVTDIEDSTDDVIFAISPTIR</sequence>
<dbReference type="OrthoDB" id="6433127at2759"/>
<comment type="caution">
    <text evidence="2">The sequence shown here is derived from an EMBL/GenBank/DDBJ whole genome shotgun (WGS) entry which is preliminary data.</text>
</comment>
<feature type="compositionally biased region" description="Basic and acidic residues" evidence="1">
    <location>
        <begin position="58"/>
        <end position="71"/>
    </location>
</feature>
<dbReference type="Proteomes" id="UP000499080">
    <property type="component" value="Unassembled WGS sequence"/>
</dbReference>
<dbReference type="EMBL" id="BGPR01002885">
    <property type="protein sequence ID" value="GBM80470.1"/>
    <property type="molecule type" value="Genomic_DNA"/>
</dbReference>
<keyword evidence="3" id="KW-1185">Reference proteome</keyword>
<feature type="region of interest" description="Disordered" evidence="1">
    <location>
        <begin position="26"/>
        <end position="82"/>
    </location>
</feature>
<name>A0A4Y2IS22_ARAVE</name>
<evidence type="ECO:0000313" key="2">
    <source>
        <dbReference type="EMBL" id="GBM80470.1"/>
    </source>
</evidence>
<reference evidence="2 3" key="1">
    <citation type="journal article" date="2019" name="Sci. Rep.">
        <title>Orb-weaving spider Araneus ventricosus genome elucidates the spidroin gene catalogue.</title>
        <authorList>
            <person name="Kono N."/>
            <person name="Nakamura H."/>
            <person name="Ohtoshi R."/>
            <person name="Moran D.A.P."/>
            <person name="Shinohara A."/>
            <person name="Yoshida Y."/>
            <person name="Fujiwara M."/>
            <person name="Mori M."/>
            <person name="Tomita M."/>
            <person name="Arakawa K."/>
        </authorList>
    </citation>
    <scope>NUCLEOTIDE SEQUENCE [LARGE SCALE GENOMIC DNA]</scope>
</reference>
<accession>A0A4Y2IS22</accession>